<dbReference type="GO" id="GO:0009986">
    <property type="term" value="C:cell surface"/>
    <property type="evidence" value="ECO:0007669"/>
    <property type="project" value="TreeGrafter"/>
</dbReference>
<dbReference type="GeneID" id="111352871"/>
<evidence type="ECO:0000256" key="13">
    <source>
        <dbReference type="SAM" id="MobiDB-lite"/>
    </source>
</evidence>
<dbReference type="GO" id="GO:0005576">
    <property type="term" value="C:extracellular region"/>
    <property type="evidence" value="ECO:0007669"/>
    <property type="project" value="TreeGrafter"/>
</dbReference>
<sequence length="556" mass="59728">MRCLVVLLLLAGCASQSASAGVPCALSLEFFGRHNVTADDNDVPGQICGGQCCGRGRELQVQTALRRAAEASTTGPILRTENLLLNTKRSLQDHLMGLSHLSQNKTATLFTQLYRGHATRTVQPLANLYDDIRLILRSEGDLSTEGLSAGPPKDLTVTTKKFFRDLFPVAYHNVLKLDVKQFTPDYEICLKDAYDTVQPFGDVPQQLGTSLSRSLEAARALLQMLAVGADTLSATERVLASGADNCAERLLRTGGCSRCHGHEARPCRNYCLNVARGCIGSLLSELDGPWAGYVEGVERLTKVDADVALRELETKVSKAIMYALENRAVSENKVRQECGPPATMEKPGTSSALPTAGPIRRDNLRAPPPDTELLQFAATLASTKKLFAGLSDRICDEPDFAADDNEKCWNGNAVADYTKPVVASASLSDQKYNPEISGSPPQDSRVASLGDRLQQARQLLVSYSRTKELSAEAFMQGDEAGEEGSGSGRSYPDDYDSEGSGDDGSGDHDGQSRPDLHESPPDSSTPKVFNGASPRHSASLLVPLLCALVASIARLT</sequence>
<name>A0A9J7IN98_SPOLT</name>
<evidence type="ECO:0000256" key="14">
    <source>
        <dbReference type="SAM" id="SignalP"/>
    </source>
</evidence>
<evidence type="ECO:0000313" key="16">
    <source>
        <dbReference type="RefSeq" id="XP_022821323.1"/>
    </source>
</evidence>
<keyword evidence="4 12" id="KW-0336">GPI-anchor</keyword>
<evidence type="ECO:0000256" key="5">
    <source>
        <dbReference type="ARBA" id="ARBA00022729"/>
    </source>
</evidence>
<comment type="function">
    <text evidence="12">Cell surface proteoglycan.</text>
</comment>
<keyword evidence="10 12" id="KW-0449">Lipoprotein</keyword>
<keyword evidence="7 12" id="KW-0472">Membrane</keyword>
<dbReference type="GO" id="GO:1905475">
    <property type="term" value="P:regulation of protein localization to membrane"/>
    <property type="evidence" value="ECO:0007669"/>
    <property type="project" value="TreeGrafter"/>
</dbReference>
<organism evidence="15 16">
    <name type="scientific">Spodoptera litura</name>
    <name type="common">Asian cotton leafworm</name>
    <dbReference type="NCBI Taxonomy" id="69820"/>
    <lineage>
        <taxon>Eukaryota</taxon>
        <taxon>Metazoa</taxon>
        <taxon>Ecdysozoa</taxon>
        <taxon>Arthropoda</taxon>
        <taxon>Hexapoda</taxon>
        <taxon>Insecta</taxon>
        <taxon>Pterygota</taxon>
        <taxon>Neoptera</taxon>
        <taxon>Endopterygota</taxon>
        <taxon>Lepidoptera</taxon>
        <taxon>Glossata</taxon>
        <taxon>Ditrysia</taxon>
        <taxon>Noctuoidea</taxon>
        <taxon>Noctuidae</taxon>
        <taxon>Amphipyrinae</taxon>
        <taxon>Spodoptera</taxon>
    </lineage>
</organism>
<dbReference type="KEGG" id="sliu:111352871"/>
<dbReference type="PANTHER" id="PTHR10822">
    <property type="entry name" value="GLYPICAN"/>
    <property type="match status" value="1"/>
</dbReference>
<dbReference type="OrthoDB" id="6380619at2759"/>
<evidence type="ECO:0000256" key="4">
    <source>
        <dbReference type="ARBA" id="ARBA00022622"/>
    </source>
</evidence>
<comment type="subcellular location">
    <subcellularLocation>
        <location evidence="1 12">Cell membrane</location>
        <topology evidence="1 12">Lipid-anchor</topology>
        <topology evidence="1 12">GPI-anchor</topology>
    </subcellularLocation>
</comment>
<dbReference type="GO" id="GO:0098552">
    <property type="term" value="C:side of membrane"/>
    <property type="evidence" value="ECO:0007669"/>
    <property type="project" value="UniProtKB-KW"/>
</dbReference>
<feature type="region of interest" description="Disordered" evidence="13">
    <location>
        <begin position="474"/>
        <end position="534"/>
    </location>
</feature>
<evidence type="ECO:0000256" key="3">
    <source>
        <dbReference type="ARBA" id="ARBA00022475"/>
    </source>
</evidence>
<keyword evidence="8" id="KW-0325">Glycoprotein</keyword>
<evidence type="ECO:0000256" key="11">
    <source>
        <dbReference type="RuleBase" id="RU003518"/>
    </source>
</evidence>
<evidence type="ECO:0000256" key="10">
    <source>
        <dbReference type="ARBA" id="ARBA00023288"/>
    </source>
</evidence>
<dbReference type="GO" id="GO:0090263">
    <property type="term" value="P:positive regulation of canonical Wnt signaling pathway"/>
    <property type="evidence" value="ECO:0007669"/>
    <property type="project" value="TreeGrafter"/>
</dbReference>
<dbReference type="GO" id="GO:0005886">
    <property type="term" value="C:plasma membrane"/>
    <property type="evidence" value="ECO:0007669"/>
    <property type="project" value="UniProtKB-SubCell"/>
</dbReference>
<accession>A0A9J7IN98</accession>
<keyword evidence="6 12" id="KW-0654">Proteoglycan</keyword>
<keyword evidence="15" id="KW-1185">Reference proteome</keyword>
<feature type="signal peptide" evidence="14">
    <location>
        <begin position="1"/>
        <end position="20"/>
    </location>
</feature>
<evidence type="ECO:0000256" key="2">
    <source>
        <dbReference type="ARBA" id="ARBA00010260"/>
    </source>
</evidence>
<dbReference type="InterPro" id="IPR001863">
    <property type="entry name" value="Glypican"/>
</dbReference>
<keyword evidence="3" id="KW-1003">Cell membrane</keyword>
<feature type="region of interest" description="Disordered" evidence="13">
    <location>
        <begin position="333"/>
        <end position="357"/>
    </location>
</feature>
<dbReference type="CTD" id="39013"/>
<dbReference type="Proteomes" id="UP000301870">
    <property type="component" value="Chromosome 2"/>
</dbReference>
<evidence type="ECO:0000256" key="7">
    <source>
        <dbReference type="ARBA" id="ARBA00023136"/>
    </source>
</evidence>
<dbReference type="PANTHER" id="PTHR10822:SF29">
    <property type="entry name" value="DIVISION ABNORMALLY DELAYED PROTEIN"/>
    <property type="match status" value="1"/>
</dbReference>
<evidence type="ECO:0000256" key="8">
    <source>
        <dbReference type="ARBA" id="ARBA00023180"/>
    </source>
</evidence>
<evidence type="ECO:0000313" key="15">
    <source>
        <dbReference type="Proteomes" id="UP000301870"/>
    </source>
</evidence>
<protein>
    <submittedName>
        <fullName evidence="16">Division abnormally delayed protein</fullName>
    </submittedName>
</protein>
<comment type="similarity">
    <text evidence="2 11">Belongs to the glypican family.</text>
</comment>
<gene>
    <name evidence="16" type="primary">LOC111352871</name>
</gene>
<reference evidence="16" key="1">
    <citation type="submission" date="2025-08" db="UniProtKB">
        <authorList>
            <consortium name="RefSeq"/>
        </authorList>
    </citation>
    <scope>IDENTIFICATION</scope>
    <source>
        <strain evidence="16">Ishihara</strain>
        <tissue evidence="16">Whole body</tissue>
    </source>
</reference>
<dbReference type="Pfam" id="PF01153">
    <property type="entry name" value="Glypican"/>
    <property type="match status" value="1"/>
</dbReference>
<dbReference type="GO" id="GO:0016477">
    <property type="term" value="P:cell migration"/>
    <property type="evidence" value="ECO:0007669"/>
    <property type="project" value="TreeGrafter"/>
</dbReference>
<keyword evidence="9 12" id="KW-0357">Heparan sulfate</keyword>
<dbReference type="AlphaFoldDB" id="A0A9J7IN98"/>
<dbReference type="RefSeq" id="XP_022821323.1">
    <property type="nucleotide sequence ID" value="XM_022965555.1"/>
</dbReference>
<proteinExistence type="inferred from homology"/>
<feature type="compositionally biased region" description="Basic and acidic residues" evidence="13">
    <location>
        <begin position="505"/>
        <end position="520"/>
    </location>
</feature>
<evidence type="ECO:0000256" key="1">
    <source>
        <dbReference type="ARBA" id="ARBA00004609"/>
    </source>
</evidence>
<evidence type="ECO:0000256" key="9">
    <source>
        <dbReference type="ARBA" id="ARBA00023207"/>
    </source>
</evidence>
<feature type="region of interest" description="Disordered" evidence="13">
    <location>
        <begin position="431"/>
        <end position="451"/>
    </location>
</feature>
<evidence type="ECO:0000256" key="6">
    <source>
        <dbReference type="ARBA" id="ARBA00022974"/>
    </source>
</evidence>
<evidence type="ECO:0000256" key="12">
    <source>
        <dbReference type="RuleBase" id="RU003519"/>
    </source>
</evidence>
<keyword evidence="5 14" id="KW-0732">Signal</keyword>
<feature type="chain" id="PRO_5039919744" evidence="14">
    <location>
        <begin position="21"/>
        <end position="556"/>
    </location>
</feature>